<evidence type="ECO:0000313" key="6">
    <source>
        <dbReference type="Proteomes" id="UP000332933"/>
    </source>
</evidence>
<dbReference type="InterPro" id="IPR001611">
    <property type="entry name" value="Leu-rich_rpt"/>
</dbReference>
<evidence type="ECO:0000313" key="5">
    <source>
        <dbReference type="EMBL" id="VFT81051.1"/>
    </source>
</evidence>
<dbReference type="SMART" id="SM00368">
    <property type="entry name" value="LRR_RI"/>
    <property type="match status" value="3"/>
</dbReference>
<name>A0A485KC77_9STRA</name>
<keyword evidence="3" id="KW-0677">Repeat</keyword>
<keyword evidence="2" id="KW-0433">Leucine-rich repeat</keyword>
<accession>A0A485KC77</accession>
<dbReference type="Pfam" id="PF13516">
    <property type="entry name" value="LRR_6"/>
    <property type="match status" value="2"/>
</dbReference>
<reference evidence="4" key="2">
    <citation type="submission" date="2019-06" db="EMBL/GenBank/DDBJ databases">
        <title>Genomics analysis of Aphanomyces spp. identifies a new class of oomycete effector associated with host adaptation.</title>
        <authorList>
            <person name="Gaulin E."/>
        </authorList>
    </citation>
    <scope>NUCLEOTIDE SEQUENCE</scope>
    <source>
        <strain evidence="4">CBS 578.67</strain>
    </source>
</reference>
<dbReference type="Proteomes" id="UP000332933">
    <property type="component" value="Unassembled WGS sequence"/>
</dbReference>
<dbReference type="PANTHER" id="PTHR24113">
    <property type="entry name" value="RAN GTPASE-ACTIVATING PROTEIN 1"/>
    <property type="match status" value="1"/>
</dbReference>
<dbReference type="EMBL" id="VJMH01000822">
    <property type="protein sequence ID" value="KAF0714335.1"/>
    <property type="molecule type" value="Genomic_DNA"/>
</dbReference>
<evidence type="ECO:0000256" key="2">
    <source>
        <dbReference type="ARBA" id="ARBA00022614"/>
    </source>
</evidence>
<dbReference type="GO" id="GO:0048471">
    <property type="term" value="C:perinuclear region of cytoplasm"/>
    <property type="evidence" value="ECO:0007669"/>
    <property type="project" value="TreeGrafter"/>
</dbReference>
<dbReference type="GO" id="GO:0005096">
    <property type="term" value="F:GTPase activator activity"/>
    <property type="evidence" value="ECO:0007669"/>
    <property type="project" value="UniProtKB-KW"/>
</dbReference>
<dbReference type="InterPro" id="IPR032675">
    <property type="entry name" value="LRR_dom_sf"/>
</dbReference>
<dbReference type="GO" id="GO:0005634">
    <property type="term" value="C:nucleus"/>
    <property type="evidence" value="ECO:0007669"/>
    <property type="project" value="TreeGrafter"/>
</dbReference>
<protein>
    <submittedName>
        <fullName evidence="5">Aste57867_3912 protein</fullName>
    </submittedName>
</protein>
<sequence length="461" mass="51035">MLRKKPRLSEAHVLPLELLVKVTSYVGDAETLFTFLDALGTADARGPLEPLWQLGRLQKPKHVWPTLRLTKYILEDAACRRHLEAAIQHILYVEVTWVRALEWLCRHVHPPTAIIWSTSLLSPLIRNAPTAWFAKWTNLPLVHLTLFLSPTDHGDIAEAFYAVLPRCTGLTRLELKGSLNLEAILTLAATSTKIVELNLSGSNAPPTVTTAVLGLAMQWLEATNVEALRFCHWNWDATVDKAIRGAFYTALFGCSTMETIVFRSCKLPGIHLTAPFGVRTLSLTDCFVSPSSLRGLAQALPQSYLRELTLEIKRAGGSDDVYLDAFDALFRGLAHSNVKSLSLRRCRLGDSYWLRLAPFLQRSKVEAVDLGHNTIANEGAIWIAQAVAANSSIRTLNLTGNAIETDGAVALLNVNTQRPLLLEEINLLGNAIDSDEESDWLSPLATKRGFTTFNSEPVSHY</sequence>
<gene>
    <name evidence="5" type="primary">Aste57867_3912</name>
    <name evidence="4" type="ORF">As57867_003901</name>
    <name evidence="5" type="ORF">ASTE57867_3912</name>
</gene>
<proteinExistence type="predicted"/>
<dbReference type="OrthoDB" id="60736at2759"/>
<evidence type="ECO:0000313" key="4">
    <source>
        <dbReference type="EMBL" id="KAF0714335.1"/>
    </source>
</evidence>
<dbReference type="InterPro" id="IPR027038">
    <property type="entry name" value="RanGap"/>
</dbReference>
<dbReference type="GO" id="GO:0031267">
    <property type="term" value="F:small GTPase binding"/>
    <property type="evidence" value="ECO:0007669"/>
    <property type="project" value="TreeGrafter"/>
</dbReference>
<dbReference type="PANTHER" id="PTHR24113:SF12">
    <property type="entry name" value="RAN GTPASE-ACTIVATING PROTEIN 1"/>
    <property type="match status" value="1"/>
</dbReference>
<reference evidence="5 6" key="1">
    <citation type="submission" date="2019-03" db="EMBL/GenBank/DDBJ databases">
        <authorList>
            <person name="Gaulin E."/>
            <person name="Dumas B."/>
        </authorList>
    </citation>
    <scope>NUCLEOTIDE SEQUENCE [LARGE SCALE GENOMIC DNA]</scope>
    <source>
        <strain evidence="5">CBS 568.67</strain>
    </source>
</reference>
<dbReference type="EMBL" id="CAADRA010000822">
    <property type="protein sequence ID" value="VFT81051.1"/>
    <property type="molecule type" value="Genomic_DNA"/>
</dbReference>
<organism evidence="5 6">
    <name type="scientific">Aphanomyces stellatus</name>
    <dbReference type="NCBI Taxonomy" id="120398"/>
    <lineage>
        <taxon>Eukaryota</taxon>
        <taxon>Sar</taxon>
        <taxon>Stramenopiles</taxon>
        <taxon>Oomycota</taxon>
        <taxon>Saprolegniomycetes</taxon>
        <taxon>Saprolegniales</taxon>
        <taxon>Verrucalvaceae</taxon>
        <taxon>Aphanomyces</taxon>
    </lineage>
</organism>
<evidence type="ECO:0000256" key="1">
    <source>
        <dbReference type="ARBA" id="ARBA00022468"/>
    </source>
</evidence>
<dbReference type="Gene3D" id="3.80.10.10">
    <property type="entry name" value="Ribonuclease Inhibitor"/>
    <property type="match status" value="1"/>
</dbReference>
<keyword evidence="1" id="KW-0343">GTPase activation</keyword>
<dbReference type="AlphaFoldDB" id="A0A485KC77"/>
<dbReference type="SUPFAM" id="SSF52047">
    <property type="entry name" value="RNI-like"/>
    <property type="match status" value="1"/>
</dbReference>
<dbReference type="GO" id="GO:0005829">
    <property type="term" value="C:cytosol"/>
    <property type="evidence" value="ECO:0007669"/>
    <property type="project" value="TreeGrafter"/>
</dbReference>
<keyword evidence="6" id="KW-1185">Reference proteome</keyword>
<dbReference type="GO" id="GO:0006913">
    <property type="term" value="P:nucleocytoplasmic transport"/>
    <property type="evidence" value="ECO:0007669"/>
    <property type="project" value="TreeGrafter"/>
</dbReference>
<evidence type="ECO:0000256" key="3">
    <source>
        <dbReference type="ARBA" id="ARBA00022737"/>
    </source>
</evidence>